<evidence type="ECO:0000313" key="3">
    <source>
        <dbReference type="Proteomes" id="UP001575622"/>
    </source>
</evidence>
<keyword evidence="1" id="KW-0812">Transmembrane</keyword>
<reference evidence="2 3" key="1">
    <citation type="submission" date="2024-09" db="EMBL/GenBank/DDBJ databases">
        <authorList>
            <person name="Makale K.P.P."/>
            <person name="Makhzoum A."/>
            <person name="Rantong G."/>
            <person name="Rahube T.O."/>
        </authorList>
    </citation>
    <scope>NUCLEOTIDE SEQUENCE [LARGE SCALE GENOMIC DNA]</scope>
    <source>
        <strain evidence="2 3">KM_D13</strain>
    </source>
</reference>
<dbReference type="EMBL" id="JBHDLN010000018">
    <property type="protein sequence ID" value="MFB0846083.1"/>
    <property type="molecule type" value="Genomic_DNA"/>
</dbReference>
<keyword evidence="1" id="KW-1133">Transmembrane helix</keyword>
<evidence type="ECO:0000256" key="1">
    <source>
        <dbReference type="SAM" id="Phobius"/>
    </source>
</evidence>
<name>A0ABV4V7L6_9BACL</name>
<feature type="transmembrane region" description="Helical" evidence="1">
    <location>
        <begin position="64"/>
        <end position="83"/>
    </location>
</feature>
<sequence>MHQSNIEEKSDVRLDMDRPAIEGVVIVLAFLLFFPAGLLLAAIRLWKHRNLSYQKIDDWRNAGATFLVLFVFWASIFLFMNSISSVEESMSTLLFMWFTLAMVTLFPGVFMLLKSKQSRKRLLARYDSYRQIVMLQGIISVHTIAEMTWHRPAVVANDLKRLIGLGEFPNAYLDMDSMAIVFQRPVEPTAPFDSPQESTTEEGFPEDLPKDIDFKRAYEEILHEYTKMTSSTKTDKKPLPKTVECPGCGSSTLLQPRESKACAYCDSPLTYPSK</sequence>
<feature type="transmembrane region" description="Helical" evidence="1">
    <location>
        <begin position="20"/>
        <end position="43"/>
    </location>
</feature>
<dbReference type="RefSeq" id="WP_373956084.1">
    <property type="nucleotide sequence ID" value="NZ_JBHDLN010000018.1"/>
</dbReference>
<keyword evidence="1" id="KW-0472">Membrane</keyword>
<organism evidence="2 3">
    <name type="scientific">Paenibacillus oleatilyticus</name>
    <dbReference type="NCBI Taxonomy" id="2594886"/>
    <lineage>
        <taxon>Bacteria</taxon>
        <taxon>Bacillati</taxon>
        <taxon>Bacillota</taxon>
        <taxon>Bacilli</taxon>
        <taxon>Bacillales</taxon>
        <taxon>Paenibacillaceae</taxon>
        <taxon>Paenibacillus</taxon>
    </lineage>
</organism>
<accession>A0ABV4V7L6</accession>
<keyword evidence="3" id="KW-1185">Reference proteome</keyword>
<proteinExistence type="predicted"/>
<evidence type="ECO:0008006" key="4">
    <source>
        <dbReference type="Google" id="ProtNLM"/>
    </source>
</evidence>
<feature type="transmembrane region" description="Helical" evidence="1">
    <location>
        <begin position="95"/>
        <end position="113"/>
    </location>
</feature>
<gene>
    <name evidence="2" type="ORF">ACEU3E_28210</name>
</gene>
<evidence type="ECO:0000313" key="2">
    <source>
        <dbReference type="EMBL" id="MFB0846083.1"/>
    </source>
</evidence>
<comment type="caution">
    <text evidence="2">The sequence shown here is derived from an EMBL/GenBank/DDBJ whole genome shotgun (WGS) entry which is preliminary data.</text>
</comment>
<dbReference type="Proteomes" id="UP001575622">
    <property type="component" value="Unassembled WGS sequence"/>
</dbReference>
<protein>
    <recommendedName>
        <fullName evidence="4">Zinc ribbon domain-containing protein</fullName>
    </recommendedName>
</protein>